<dbReference type="STRING" id="300112.A0A4V3S9S0"/>
<gene>
    <name evidence="1" type="ORF">DBV15_12529</name>
</gene>
<evidence type="ECO:0000313" key="1">
    <source>
        <dbReference type="EMBL" id="TGZ46214.1"/>
    </source>
</evidence>
<keyword evidence="2" id="KW-1185">Reference proteome</keyword>
<sequence>MDAVQNVNKAIPVIVISSIILLNKNDESDNSESSDSENENKVEDISLSDMQTLFSMLIASKSRGEKIVVEKITDYVDRVIPNYTNIIFKEHFRLYPATFEMVLSLIGPALNATGTIFGKKLISAEKQLYIAL</sequence>
<dbReference type="EMBL" id="QBLH01002920">
    <property type="protein sequence ID" value="TGZ46214.1"/>
    <property type="molecule type" value="Genomic_DNA"/>
</dbReference>
<dbReference type="AlphaFoldDB" id="A0A4V3S9S0"/>
<proteinExistence type="predicted"/>
<protein>
    <submittedName>
        <fullName evidence="1">Nuclease harbi1</fullName>
    </submittedName>
</protein>
<name>A0A4V3S9S0_9HYME</name>
<comment type="caution">
    <text evidence="1">The sequence shown here is derived from an EMBL/GenBank/DDBJ whole genome shotgun (WGS) entry which is preliminary data.</text>
</comment>
<dbReference type="Proteomes" id="UP000310200">
    <property type="component" value="Unassembled WGS sequence"/>
</dbReference>
<evidence type="ECO:0000313" key="2">
    <source>
        <dbReference type="Proteomes" id="UP000310200"/>
    </source>
</evidence>
<accession>A0A4V3S9S0</accession>
<organism evidence="1 2">
    <name type="scientific">Temnothorax longispinosus</name>
    <dbReference type="NCBI Taxonomy" id="300112"/>
    <lineage>
        <taxon>Eukaryota</taxon>
        <taxon>Metazoa</taxon>
        <taxon>Ecdysozoa</taxon>
        <taxon>Arthropoda</taxon>
        <taxon>Hexapoda</taxon>
        <taxon>Insecta</taxon>
        <taxon>Pterygota</taxon>
        <taxon>Neoptera</taxon>
        <taxon>Endopterygota</taxon>
        <taxon>Hymenoptera</taxon>
        <taxon>Apocrita</taxon>
        <taxon>Aculeata</taxon>
        <taxon>Formicoidea</taxon>
        <taxon>Formicidae</taxon>
        <taxon>Myrmicinae</taxon>
        <taxon>Temnothorax</taxon>
    </lineage>
</organism>
<reference evidence="1 2" key="1">
    <citation type="journal article" date="2019" name="Philos. Trans. R. Soc. Lond., B, Biol. Sci.">
        <title>Ant behaviour and brain gene expression of defending hosts depend on the ecological success of the intruding social parasite.</title>
        <authorList>
            <person name="Kaur R."/>
            <person name="Stoldt M."/>
            <person name="Jongepier E."/>
            <person name="Feldmeyer B."/>
            <person name="Menzel F."/>
            <person name="Bornberg-Bauer E."/>
            <person name="Foitzik S."/>
        </authorList>
    </citation>
    <scope>NUCLEOTIDE SEQUENCE [LARGE SCALE GENOMIC DNA]</scope>
    <source>
        <tissue evidence="1">Whole body</tissue>
    </source>
</reference>